<evidence type="ECO:0000313" key="4">
    <source>
        <dbReference type="Proteomes" id="UP000219356"/>
    </source>
</evidence>
<dbReference type="PRINTS" id="PR00099">
    <property type="entry name" value="CPSGATASE"/>
</dbReference>
<dbReference type="PROSITE" id="PS51273">
    <property type="entry name" value="GATASE_TYPE_1"/>
    <property type="match status" value="1"/>
</dbReference>
<dbReference type="SUPFAM" id="SSF52317">
    <property type="entry name" value="Class I glutamine amidotransferase-like"/>
    <property type="match status" value="1"/>
</dbReference>
<dbReference type="PANTHER" id="PTHR43418">
    <property type="entry name" value="MULTIFUNCTIONAL TRYPTOPHAN BIOSYNTHESIS PROTEIN-RELATED"/>
    <property type="match status" value="1"/>
</dbReference>
<dbReference type="GO" id="GO:0016757">
    <property type="term" value="F:glycosyltransferase activity"/>
    <property type="evidence" value="ECO:0007669"/>
    <property type="project" value="UniProtKB-KW"/>
</dbReference>
<dbReference type="Pfam" id="PF00117">
    <property type="entry name" value="GATase"/>
    <property type="match status" value="1"/>
</dbReference>
<dbReference type="EMBL" id="OBEK01000001">
    <property type="protein sequence ID" value="SNZ04204.1"/>
    <property type="molecule type" value="Genomic_DNA"/>
</dbReference>
<dbReference type="Proteomes" id="UP000219356">
    <property type="component" value="Unassembled WGS sequence"/>
</dbReference>
<dbReference type="InterPro" id="IPR050472">
    <property type="entry name" value="Anth_synth/Amidotransfase"/>
</dbReference>
<organism evidence="3 4">
    <name type="scientific">Terribacillus aidingensis</name>
    <dbReference type="NCBI Taxonomy" id="586416"/>
    <lineage>
        <taxon>Bacteria</taxon>
        <taxon>Bacillati</taxon>
        <taxon>Bacillota</taxon>
        <taxon>Bacilli</taxon>
        <taxon>Bacillales</taxon>
        <taxon>Bacillaceae</taxon>
        <taxon>Terribacillus</taxon>
    </lineage>
</organism>
<protein>
    <submittedName>
        <fullName evidence="3">Anthranilate synthase component 2/anthranilate synthase/phosphoribosyltransferase</fullName>
    </submittedName>
</protein>
<dbReference type="PANTHER" id="PTHR43418:SF8">
    <property type="entry name" value="SYNTHASE COMPONENT II, PUTATIVE-RELATED"/>
    <property type="match status" value="1"/>
</dbReference>
<accession>A0A285N405</accession>
<dbReference type="OrthoDB" id="9804328at2"/>
<dbReference type="CDD" id="cd01743">
    <property type="entry name" value="GATase1_Anthranilate_Synthase"/>
    <property type="match status" value="1"/>
</dbReference>
<dbReference type="RefSeq" id="WP_097039026.1">
    <property type="nucleotide sequence ID" value="NZ_OBEK01000001.1"/>
</dbReference>
<evidence type="ECO:0000313" key="3">
    <source>
        <dbReference type="EMBL" id="SNZ04204.1"/>
    </source>
</evidence>
<proteinExistence type="predicted"/>
<dbReference type="FunFam" id="3.40.50.880:FF:000003">
    <property type="entry name" value="Anthranilate synthase component II"/>
    <property type="match status" value="1"/>
</dbReference>
<dbReference type="GO" id="GO:0000162">
    <property type="term" value="P:L-tryptophan biosynthetic process"/>
    <property type="evidence" value="ECO:0007669"/>
    <property type="project" value="TreeGrafter"/>
</dbReference>
<name>A0A285N405_9BACI</name>
<dbReference type="NCBIfam" id="TIGR00566">
    <property type="entry name" value="trpG_papA"/>
    <property type="match status" value="1"/>
</dbReference>
<reference evidence="4" key="1">
    <citation type="submission" date="2017-09" db="EMBL/GenBank/DDBJ databases">
        <authorList>
            <person name="Varghese N."/>
            <person name="Submissions S."/>
        </authorList>
    </citation>
    <scope>NUCLEOTIDE SEQUENCE [LARGE SCALE GENOMIC DNA]</scope>
    <source>
        <strain evidence="4">CGMCC 1.8913</strain>
    </source>
</reference>
<keyword evidence="1" id="KW-0315">Glutamine amidotransferase</keyword>
<dbReference type="PRINTS" id="PR00096">
    <property type="entry name" value="GATASE"/>
</dbReference>
<dbReference type="Gene3D" id="3.40.50.880">
    <property type="match status" value="1"/>
</dbReference>
<keyword evidence="3" id="KW-0328">Glycosyltransferase</keyword>
<dbReference type="STRING" id="586416.GZ22_14785"/>
<dbReference type="InterPro" id="IPR006221">
    <property type="entry name" value="TrpG/PapA_dom"/>
</dbReference>
<dbReference type="PRINTS" id="PR00097">
    <property type="entry name" value="ANTSNTHASEII"/>
</dbReference>
<evidence type="ECO:0000256" key="1">
    <source>
        <dbReference type="ARBA" id="ARBA00022962"/>
    </source>
</evidence>
<feature type="domain" description="Glutamine amidotransferase" evidence="2">
    <location>
        <begin position="3"/>
        <end position="183"/>
    </location>
</feature>
<keyword evidence="3" id="KW-0808">Transferase</keyword>
<gene>
    <name evidence="3" type="ORF">SAMN05421503_0565</name>
</gene>
<keyword evidence="4" id="KW-1185">Reference proteome</keyword>
<dbReference type="InterPro" id="IPR017926">
    <property type="entry name" value="GATASE"/>
</dbReference>
<sequence>MILLIDNYDSFTYNLFQYTAELGEEVTVVRNDELTIQDIESMQPEAIIVSPGPGRPEDAGICVKAIQHFAGKTPILGICLGHQAIGTAFGAEVSRAGQIKHGKTSTLRYEGEHDIALIIKDLPIMRYHSLVINKQTVPEELEVTAYAEDDEEIMAVQHRQYPVYGLQFHPESIGTEAGKEIVKYYIELMKEGKRYGTVIG</sequence>
<dbReference type="GO" id="GO:0005829">
    <property type="term" value="C:cytosol"/>
    <property type="evidence" value="ECO:0007669"/>
    <property type="project" value="TreeGrafter"/>
</dbReference>
<dbReference type="InterPro" id="IPR029062">
    <property type="entry name" value="Class_I_gatase-like"/>
</dbReference>
<dbReference type="GO" id="GO:0004049">
    <property type="term" value="F:anthranilate synthase activity"/>
    <property type="evidence" value="ECO:0007669"/>
    <property type="project" value="TreeGrafter"/>
</dbReference>
<dbReference type="AlphaFoldDB" id="A0A285N405"/>
<evidence type="ECO:0000259" key="2">
    <source>
        <dbReference type="Pfam" id="PF00117"/>
    </source>
</evidence>